<evidence type="ECO:0000313" key="3">
    <source>
        <dbReference type="Proteomes" id="UP000011518"/>
    </source>
</evidence>
<keyword evidence="3" id="KW-1185">Reference proteome</keyword>
<dbReference type="InParanoid" id="L9KMA0"/>
<reference evidence="3" key="2">
    <citation type="journal article" date="2013" name="Nat. Commun.">
        <title>Genome of the Chinese tree shrew.</title>
        <authorList>
            <person name="Fan Y."/>
            <person name="Huang Z.Y."/>
            <person name="Cao C.C."/>
            <person name="Chen C.S."/>
            <person name="Chen Y.X."/>
            <person name="Fan D.D."/>
            <person name="He J."/>
            <person name="Hou H.L."/>
            <person name="Hu L."/>
            <person name="Hu X.T."/>
            <person name="Jiang X.T."/>
            <person name="Lai R."/>
            <person name="Lang Y.S."/>
            <person name="Liang B."/>
            <person name="Liao S.G."/>
            <person name="Mu D."/>
            <person name="Ma Y.Y."/>
            <person name="Niu Y.Y."/>
            <person name="Sun X.Q."/>
            <person name="Xia J.Q."/>
            <person name="Xiao J."/>
            <person name="Xiong Z.Q."/>
            <person name="Xu L."/>
            <person name="Yang L."/>
            <person name="Zhang Y."/>
            <person name="Zhao W."/>
            <person name="Zhao X.D."/>
            <person name="Zheng Y.T."/>
            <person name="Zhou J.M."/>
            <person name="Zhu Y.B."/>
            <person name="Zhang G.J."/>
            <person name="Wang J."/>
            <person name="Yao Y.G."/>
        </authorList>
    </citation>
    <scope>NUCLEOTIDE SEQUENCE [LARGE SCALE GENOMIC DNA]</scope>
</reference>
<organism evidence="2 3">
    <name type="scientific">Tupaia chinensis</name>
    <name type="common">Chinese tree shrew</name>
    <name type="synonym">Tupaia belangeri chinensis</name>
    <dbReference type="NCBI Taxonomy" id="246437"/>
    <lineage>
        <taxon>Eukaryota</taxon>
        <taxon>Metazoa</taxon>
        <taxon>Chordata</taxon>
        <taxon>Craniata</taxon>
        <taxon>Vertebrata</taxon>
        <taxon>Euteleostomi</taxon>
        <taxon>Mammalia</taxon>
        <taxon>Eutheria</taxon>
        <taxon>Euarchontoglires</taxon>
        <taxon>Scandentia</taxon>
        <taxon>Tupaiidae</taxon>
        <taxon>Tupaia</taxon>
    </lineage>
</organism>
<dbReference type="Proteomes" id="UP000011518">
    <property type="component" value="Unassembled WGS sequence"/>
</dbReference>
<evidence type="ECO:0000313" key="2">
    <source>
        <dbReference type="EMBL" id="ELW64070.1"/>
    </source>
</evidence>
<proteinExistence type="predicted"/>
<dbReference type="EMBL" id="KB320756">
    <property type="protein sequence ID" value="ELW64070.1"/>
    <property type="molecule type" value="Genomic_DNA"/>
</dbReference>
<name>L9KMA0_TUPCH</name>
<feature type="region of interest" description="Disordered" evidence="1">
    <location>
        <begin position="123"/>
        <end position="208"/>
    </location>
</feature>
<dbReference type="PANTHER" id="PTHR23149">
    <property type="entry name" value="G PATCH DOMAIN CONTAINING PROTEIN"/>
    <property type="match status" value="1"/>
</dbReference>
<gene>
    <name evidence="2" type="ORF">TREES_T100006657</name>
</gene>
<reference evidence="3" key="1">
    <citation type="submission" date="2012-07" db="EMBL/GenBank/DDBJ databases">
        <title>Genome of the Chinese tree shrew, a rising model animal genetically related to primates.</title>
        <authorList>
            <person name="Zhang G."/>
            <person name="Fan Y."/>
            <person name="Yao Y."/>
            <person name="Huang Z."/>
        </authorList>
    </citation>
    <scope>NUCLEOTIDE SEQUENCE [LARGE SCALE GENOMIC DNA]</scope>
</reference>
<feature type="compositionally biased region" description="Acidic residues" evidence="1">
    <location>
        <begin position="144"/>
        <end position="155"/>
    </location>
</feature>
<dbReference type="AlphaFoldDB" id="L9KMA0"/>
<evidence type="ECO:0000256" key="1">
    <source>
        <dbReference type="SAM" id="MobiDB-lite"/>
    </source>
</evidence>
<accession>L9KMA0</accession>
<protein>
    <submittedName>
        <fullName evidence="2">G patch domain-containing protein 4</fullName>
    </submittedName>
</protein>
<feature type="compositionally biased region" description="Basic and acidic residues" evidence="1">
    <location>
        <begin position="185"/>
        <end position="194"/>
    </location>
</feature>
<dbReference type="GO" id="GO:0005730">
    <property type="term" value="C:nucleolus"/>
    <property type="evidence" value="ECO:0007669"/>
    <property type="project" value="TreeGrafter"/>
</dbReference>
<dbReference type="PANTHER" id="PTHR23149:SF9">
    <property type="entry name" value="G PATCH DOMAIN-CONTAINING PROTEIN 4"/>
    <property type="match status" value="1"/>
</dbReference>
<dbReference type="STRING" id="246437.L9KMA0"/>
<dbReference type="InterPro" id="IPR050656">
    <property type="entry name" value="PINX1"/>
</dbReference>
<sequence length="208" mass="22811">MKFFSFPGESLRTDTLLTMSVTMEVKSHGMKFARSSRSTTDGLKGLGWKENGITQVLGVTLKQDTHGVGHDPTEEFTNHWRNELFNKTAANLVVKTGQDGVQRGEGGPGGGGKEVVGGVRIEEADSTACPEPCSSSRKKRQCEEDWDLEGGELEEAMLVSGDRARSDQSGKKKKKSRWPPEEEVVAVRDEESSRTLRTARVGKSPESR</sequence>